<evidence type="ECO:0000313" key="3">
    <source>
        <dbReference type="Proteomes" id="UP001634007"/>
    </source>
</evidence>
<feature type="compositionally biased region" description="Acidic residues" evidence="1">
    <location>
        <begin position="120"/>
        <end position="149"/>
    </location>
</feature>
<feature type="compositionally biased region" description="Basic and acidic residues" evidence="1">
    <location>
        <begin position="83"/>
        <end position="100"/>
    </location>
</feature>
<dbReference type="EMBL" id="JBJKBG010000003">
    <property type="protein sequence ID" value="KAL3747973.1"/>
    <property type="molecule type" value="Genomic_DNA"/>
</dbReference>
<gene>
    <name evidence="2" type="ORF">ACJRO7_016744</name>
</gene>
<evidence type="ECO:0000256" key="1">
    <source>
        <dbReference type="SAM" id="MobiDB-lite"/>
    </source>
</evidence>
<proteinExistence type="predicted"/>
<dbReference type="AlphaFoldDB" id="A0ABD3L8W4"/>
<sequence length="159" mass="18087">MHYGVLEDISEIEIHFPIHPYPEGLEYVLMKSTIGVDVGGPNNVPHEYWSWYGEYHDGRREGPMPEGDVPLFVLEEAFGKGTTDPKDRAVVDAKDPKLEGVLDSPVYSDVSSNWSVEGVVESEDEEPEEELEEEDPEEEPNEESEEDPEDDRKYDSDED</sequence>
<keyword evidence="3" id="KW-1185">Reference proteome</keyword>
<accession>A0ABD3L8W4</accession>
<feature type="region of interest" description="Disordered" evidence="1">
    <location>
        <begin position="79"/>
        <end position="159"/>
    </location>
</feature>
<feature type="compositionally biased region" description="Basic and acidic residues" evidence="1">
    <location>
        <begin position="150"/>
        <end position="159"/>
    </location>
</feature>
<protein>
    <submittedName>
        <fullName evidence="2">Uncharacterized protein</fullName>
    </submittedName>
</protein>
<evidence type="ECO:0000313" key="2">
    <source>
        <dbReference type="EMBL" id="KAL3747973.1"/>
    </source>
</evidence>
<reference evidence="2 3" key="1">
    <citation type="submission" date="2024-11" db="EMBL/GenBank/DDBJ databases">
        <title>Chromosome-level genome assembly of Eucalyptus globulus Labill. provides insights into its genome evolution.</title>
        <authorList>
            <person name="Li X."/>
        </authorList>
    </citation>
    <scope>NUCLEOTIDE SEQUENCE [LARGE SCALE GENOMIC DNA]</scope>
    <source>
        <strain evidence="2">CL2024</strain>
        <tissue evidence="2">Fresh tender leaves</tissue>
    </source>
</reference>
<organism evidence="2 3">
    <name type="scientific">Eucalyptus globulus</name>
    <name type="common">Tasmanian blue gum</name>
    <dbReference type="NCBI Taxonomy" id="34317"/>
    <lineage>
        <taxon>Eukaryota</taxon>
        <taxon>Viridiplantae</taxon>
        <taxon>Streptophyta</taxon>
        <taxon>Embryophyta</taxon>
        <taxon>Tracheophyta</taxon>
        <taxon>Spermatophyta</taxon>
        <taxon>Magnoliopsida</taxon>
        <taxon>eudicotyledons</taxon>
        <taxon>Gunneridae</taxon>
        <taxon>Pentapetalae</taxon>
        <taxon>rosids</taxon>
        <taxon>malvids</taxon>
        <taxon>Myrtales</taxon>
        <taxon>Myrtaceae</taxon>
        <taxon>Myrtoideae</taxon>
        <taxon>Eucalypteae</taxon>
        <taxon>Eucalyptus</taxon>
    </lineage>
</organism>
<dbReference type="Proteomes" id="UP001634007">
    <property type="component" value="Unassembled WGS sequence"/>
</dbReference>
<name>A0ABD3L8W4_EUCGL</name>
<comment type="caution">
    <text evidence="2">The sequence shown here is derived from an EMBL/GenBank/DDBJ whole genome shotgun (WGS) entry which is preliminary data.</text>
</comment>